<keyword evidence="3" id="KW-1185">Reference proteome</keyword>
<dbReference type="Proteomes" id="UP000324222">
    <property type="component" value="Unassembled WGS sequence"/>
</dbReference>
<accession>A0A5B7K189</accession>
<name>A0A5B7K189_PORTR</name>
<comment type="caution">
    <text evidence="2">The sequence shown here is derived from an EMBL/GenBank/DDBJ whole genome shotgun (WGS) entry which is preliminary data.</text>
</comment>
<reference evidence="2 3" key="1">
    <citation type="submission" date="2019-05" db="EMBL/GenBank/DDBJ databases">
        <title>Another draft genome of Portunus trituberculatus and its Hox gene families provides insights of decapod evolution.</title>
        <authorList>
            <person name="Jeong J.-H."/>
            <person name="Song I."/>
            <person name="Kim S."/>
            <person name="Choi T."/>
            <person name="Kim D."/>
            <person name="Ryu S."/>
            <person name="Kim W."/>
        </authorList>
    </citation>
    <scope>NUCLEOTIDE SEQUENCE [LARGE SCALE GENOMIC DNA]</scope>
    <source>
        <tissue evidence="2">Muscle</tissue>
    </source>
</reference>
<protein>
    <submittedName>
        <fullName evidence="2">Uncharacterized protein</fullName>
    </submittedName>
</protein>
<organism evidence="2 3">
    <name type="scientific">Portunus trituberculatus</name>
    <name type="common">Swimming crab</name>
    <name type="synonym">Neptunus trituberculatus</name>
    <dbReference type="NCBI Taxonomy" id="210409"/>
    <lineage>
        <taxon>Eukaryota</taxon>
        <taxon>Metazoa</taxon>
        <taxon>Ecdysozoa</taxon>
        <taxon>Arthropoda</taxon>
        <taxon>Crustacea</taxon>
        <taxon>Multicrustacea</taxon>
        <taxon>Malacostraca</taxon>
        <taxon>Eumalacostraca</taxon>
        <taxon>Eucarida</taxon>
        <taxon>Decapoda</taxon>
        <taxon>Pleocyemata</taxon>
        <taxon>Brachyura</taxon>
        <taxon>Eubrachyura</taxon>
        <taxon>Portunoidea</taxon>
        <taxon>Portunidae</taxon>
        <taxon>Portuninae</taxon>
        <taxon>Portunus</taxon>
    </lineage>
</organism>
<sequence length="173" mass="18327">MVTKGAPPLFRAPAAHYSVPYEKFDPLIPPLKSSGATIVSGRSQRPNGGCGCSSHQPPTPLPPSKPERDLEIATSRRTNRMTRGDGRSSHRRGVARVDVPVLGGVACVLRPAPYDASQVSEWVENEFIYRAIVIACKANSGFNLSASPHSAKTDETSEVLINALGGPAGVVGR</sequence>
<proteinExistence type="predicted"/>
<dbReference type="AlphaFoldDB" id="A0A5B7K189"/>
<evidence type="ECO:0000313" key="3">
    <source>
        <dbReference type="Proteomes" id="UP000324222"/>
    </source>
</evidence>
<gene>
    <name evidence="2" type="ORF">E2C01_093763</name>
</gene>
<feature type="region of interest" description="Disordered" evidence="1">
    <location>
        <begin position="40"/>
        <end position="92"/>
    </location>
</feature>
<dbReference type="EMBL" id="VSRR010113888">
    <property type="protein sequence ID" value="MPC98394.1"/>
    <property type="molecule type" value="Genomic_DNA"/>
</dbReference>
<evidence type="ECO:0000313" key="2">
    <source>
        <dbReference type="EMBL" id="MPC98394.1"/>
    </source>
</evidence>
<evidence type="ECO:0000256" key="1">
    <source>
        <dbReference type="SAM" id="MobiDB-lite"/>
    </source>
</evidence>